<feature type="domain" description="SUZ-C" evidence="3">
    <location>
        <begin position="226"/>
        <end position="274"/>
    </location>
</feature>
<feature type="compositionally biased region" description="Low complexity" evidence="1">
    <location>
        <begin position="206"/>
        <end position="217"/>
    </location>
</feature>
<organism evidence="4 5">
    <name type="scientific">Cercophora scortea</name>
    <dbReference type="NCBI Taxonomy" id="314031"/>
    <lineage>
        <taxon>Eukaryota</taxon>
        <taxon>Fungi</taxon>
        <taxon>Dikarya</taxon>
        <taxon>Ascomycota</taxon>
        <taxon>Pezizomycotina</taxon>
        <taxon>Sordariomycetes</taxon>
        <taxon>Sordariomycetidae</taxon>
        <taxon>Sordariales</taxon>
        <taxon>Lasiosphaeriaceae</taxon>
        <taxon>Cercophora</taxon>
    </lineage>
</organism>
<proteinExistence type="predicted"/>
<feature type="compositionally biased region" description="Basic and acidic residues" evidence="1">
    <location>
        <begin position="40"/>
        <end position="56"/>
    </location>
</feature>
<accession>A0AAE0MMI6</accession>
<feature type="compositionally biased region" description="Polar residues" evidence="1">
    <location>
        <begin position="161"/>
        <end position="176"/>
    </location>
</feature>
<dbReference type="InterPro" id="IPR024642">
    <property type="entry name" value="SUZ-C"/>
</dbReference>
<dbReference type="InterPro" id="IPR024771">
    <property type="entry name" value="SUZ"/>
</dbReference>
<feature type="compositionally biased region" description="Basic and acidic residues" evidence="1">
    <location>
        <begin position="121"/>
        <end position="154"/>
    </location>
</feature>
<evidence type="ECO:0000256" key="1">
    <source>
        <dbReference type="SAM" id="MobiDB-lite"/>
    </source>
</evidence>
<sequence length="280" mass="31254">MTKKGKVPDAWDDDDWEAQVDHTPKNEPEPEPELQAPMTRAERLARHAETQRKLWESAEEETPEEVNFLSTSNAVPLATAFKPTTMKVLSRKPAPKMIRRKDPVTGLEQLTLQDDDEDDGEANKHQPTPEEIRMRQQRELEEKQRRYDEARAKIFGDPGLSSGQSSPGNVTPPQSEGRQNYKGKNRGRGGGGGIHRSDSRQDNQSRRPPSSQQSSTRELFDPSYSPKPNFNLPKRGGDVSPQPGRSLTPREEDQVIRAPRGPDGSGRGGFGFARRGAQDG</sequence>
<dbReference type="PROSITE" id="PS51673">
    <property type="entry name" value="SUZ"/>
    <property type="match status" value="1"/>
</dbReference>
<dbReference type="AlphaFoldDB" id="A0AAE0MMI6"/>
<dbReference type="EMBL" id="JAUEPO010000001">
    <property type="protein sequence ID" value="KAK3336544.1"/>
    <property type="molecule type" value="Genomic_DNA"/>
</dbReference>
<evidence type="ECO:0008006" key="6">
    <source>
        <dbReference type="Google" id="ProtNLM"/>
    </source>
</evidence>
<keyword evidence="5" id="KW-1185">Reference proteome</keyword>
<evidence type="ECO:0000259" key="3">
    <source>
        <dbReference type="PROSITE" id="PS51938"/>
    </source>
</evidence>
<feature type="compositionally biased region" description="Basic and acidic residues" evidence="1">
    <location>
        <begin position="19"/>
        <end position="28"/>
    </location>
</feature>
<dbReference type="PROSITE" id="PS51938">
    <property type="entry name" value="SUZ_C"/>
    <property type="match status" value="1"/>
</dbReference>
<feature type="region of interest" description="Disordered" evidence="1">
    <location>
        <begin position="86"/>
        <end position="280"/>
    </location>
</feature>
<feature type="compositionally biased region" description="Basic residues" evidence="1">
    <location>
        <begin position="89"/>
        <end position="99"/>
    </location>
</feature>
<evidence type="ECO:0000313" key="5">
    <source>
        <dbReference type="Proteomes" id="UP001286456"/>
    </source>
</evidence>
<dbReference type="Proteomes" id="UP001286456">
    <property type="component" value="Unassembled WGS sequence"/>
</dbReference>
<reference evidence="4" key="2">
    <citation type="submission" date="2023-06" db="EMBL/GenBank/DDBJ databases">
        <authorList>
            <consortium name="Lawrence Berkeley National Laboratory"/>
            <person name="Haridas S."/>
            <person name="Hensen N."/>
            <person name="Bonometti L."/>
            <person name="Westerberg I."/>
            <person name="Brannstrom I.O."/>
            <person name="Guillou S."/>
            <person name="Cros-Aarteil S."/>
            <person name="Calhoun S."/>
            <person name="Kuo A."/>
            <person name="Mondo S."/>
            <person name="Pangilinan J."/>
            <person name="Riley R."/>
            <person name="Labutti K."/>
            <person name="Andreopoulos B."/>
            <person name="Lipzen A."/>
            <person name="Chen C."/>
            <person name="Yanf M."/>
            <person name="Daum C."/>
            <person name="Ng V."/>
            <person name="Clum A."/>
            <person name="Steindorff A."/>
            <person name="Ohm R."/>
            <person name="Martin F."/>
            <person name="Silar P."/>
            <person name="Natvig D."/>
            <person name="Lalanne C."/>
            <person name="Gautier V."/>
            <person name="Ament-Velasquez S.L."/>
            <person name="Kruys A."/>
            <person name="Hutchinson M.I."/>
            <person name="Powell A.J."/>
            <person name="Barry K."/>
            <person name="Miller A.N."/>
            <person name="Grigoriev I.V."/>
            <person name="Debuchy R."/>
            <person name="Gladieux P."/>
            <person name="Thoren M.H."/>
            <person name="Johannesson H."/>
        </authorList>
    </citation>
    <scope>NUCLEOTIDE SEQUENCE</scope>
    <source>
        <strain evidence="4">SMH4131-1</strain>
    </source>
</reference>
<reference evidence="4" key="1">
    <citation type="journal article" date="2023" name="Mol. Phylogenet. Evol.">
        <title>Genome-scale phylogeny and comparative genomics of the fungal order Sordariales.</title>
        <authorList>
            <person name="Hensen N."/>
            <person name="Bonometti L."/>
            <person name="Westerberg I."/>
            <person name="Brannstrom I.O."/>
            <person name="Guillou S."/>
            <person name="Cros-Aarteil S."/>
            <person name="Calhoun S."/>
            <person name="Haridas S."/>
            <person name="Kuo A."/>
            <person name="Mondo S."/>
            <person name="Pangilinan J."/>
            <person name="Riley R."/>
            <person name="LaButti K."/>
            <person name="Andreopoulos B."/>
            <person name="Lipzen A."/>
            <person name="Chen C."/>
            <person name="Yan M."/>
            <person name="Daum C."/>
            <person name="Ng V."/>
            <person name="Clum A."/>
            <person name="Steindorff A."/>
            <person name="Ohm R.A."/>
            <person name="Martin F."/>
            <person name="Silar P."/>
            <person name="Natvig D.O."/>
            <person name="Lalanne C."/>
            <person name="Gautier V."/>
            <person name="Ament-Velasquez S.L."/>
            <person name="Kruys A."/>
            <person name="Hutchinson M.I."/>
            <person name="Powell A.J."/>
            <person name="Barry K."/>
            <person name="Miller A.N."/>
            <person name="Grigoriev I.V."/>
            <person name="Debuchy R."/>
            <person name="Gladieux P."/>
            <person name="Hiltunen Thoren M."/>
            <person name="Johannesson H."/>
        </authorList>
    </citation>
    <scope>NUCLEOTIDE SEQUENCE</scope>
    <source>
        <strain evidence="4">SMH4131-1</strain>
    </source>
</reference>
<evidence type="ECO:0000313" key="4">
    <source>
        <dbReference type="EMBL" id="KAK3336544.1"/>
    </source>
</evidence>
<feature type="domain" description="SUZ" evidence="2">
    <location>
        <begin position="74"/>
        <end position="159"/>
    </location>
</feature>
<dbReference type="Pfam" id="PF12752">
    <property type="entry name" value="SUZ"/>
    <property type="match status" value="1"/>
</dbReference>
<feature type="compositionally biased region" description="Basic and acidic residues" evidence="1">
    <location>
        <begin position="195"/>
        <end position="205"/>
    </location>
</feature>
<protein>
    <recommendedName>
        <fullName evidence="6">SUZ domain-containing protein</fullName>
    </recommendedName>
</protein>
<evidence type="ECO:0000259" key="2">
    <source>
        <dbReference type="PROSITE" id="PS51673"/>
    </source>
</evidence>
<name>A0AAE0MMI6_9PEZI</name>
<gene>
    <name evidence="4" type="ORF">B0T19DRAFT_42243</name>
</gene>
<comment type="caution">
    <text evidence="4">The sequence shown here is derived from an EMBL/GenBank/DDBJ whole genome shotgun (WGS) entry which is preliminary data.</text>
</comment>
<feature type="region of interest" description="Disordered" evidence="1">
    <location>
        <begin position="1"/>
        <end position="67"/>
    </location>
</feature>